<evidence type="ECO:0000259" key="3">
    <source>
        <dbReference type="PROSITE" id="PS50043"/>
    </source>
</evidence>
<dbReference type="PRINTS" id="PR00038">
    <property type="entry name" value="HTHLUXR"/>
</dbReference>
<dbReference type="SUPFAM" id="SSF52540">
    <property type="entry name" value="P-loop containing nucleoside triphosphate hydrolases"/>
    <property type="match status" value="1"/>
</dbReference>
<evidence type="ECO:0000313" key="4">
    <source>
        <dbReference type="EMBL" id="GAA4988142.1"/>
    </source>
</evidence>
<dbReference type="InterPro" id="IPR036388">
    <property type="entry name" value="WH-like_DNA-bd_sf"/>
</dbReference>
<dbReference type="Pfam" id="PF13191">
    <property type="entry name" value="AAA_16"/>
    <property type="match status" value="1"/>
</dbReference>
<organism evidence="4 5">
    <name type="scientific">Kineococcus glutinatus</name>
    <dbReference type="NCBI Taxonomy" id="1070872"/>
    <lineage>
        <taxon>Bacteria</taxon>
        <taxon>Bacillati</taxon>
        <taxon>Actinomycetota</taxon>
        <taxon>Actinomycetes</taxon>
        <taxon>Kineosporiales</taxon>
        <taxon>Kineosporiaceae</taxon>
        <taxon>Kineococcus</taxon>
    </lineage>
</organism>
<dbReference type="PROSITE" id="PS50043">
    <property type="entry name" value="HTH_LUXR_2"/>
    <property type="match status" value="1"/>
</dbReference>
<dbReference type="SUPFAM" id="SSF46894">
    <property type="entry name" value="C-terminal effector domain of the bipartite response regulators"/>
    <property type="match status" value="1"/>
</dbReference>
<dbReference type="SMART" id="SM00421">
    <property type="entry name" value="HTH_LUXR"/>
    <property type="match status" value="1"/>
</dbReference>
<evidence type="ECO:0000313" key="5">
    <source>
        <dbReference type="Proteomes" id="UP001501195"/>
    </source>
</evidence>
<dbReference type="InterPro" id="IPR041664">
    <property type="entry name" value="AAA_16"/>
</dbReference>
<dbReference type="RefSeq" id="WP_345713196.1">
    <property type="nucleotide sequence ID" value="NZ_BAABIL010000454.1"/>
</dbReference>
<dbReference type="Proteomes" id="UP001501195">
    <property type="component" value="Unassembled WGS sequence"/>
</dbReference>
<keyword evidence="1" id="KW-0547">Nucleotide-binding</keyword>
<dbReference type="InterPro" id="IPR016032">
    <property type="entry name" value="Sig_transdc_resp-reg_C-effctor"/>
</dbReference>
<accession>A0ABP9I5U4</accession>
<dbReference type="EMBL" id="BAABIL010000454">
    <property type="protein sequence ID" value="GAA4988142.1"/>
    <property type="molecule type" value="Genomic_DNA"/>
</dbReference>
<reference evidence="5" key="1">
    <citation type="journal article" date="2019" name="Int. J. Syst. Evol. Microbiol.">
        <title>The Global Catalogue of Microorganisms (GCM) 10K type strain sequencing project: providing services to taxonomists for standard genome sequencing and annotation.</title>
        <authorList>
            <consortium name="The Broad Institute Genomics Platform"/>
            <consortium name="The Broad Institute Genome Sequencing Center for Infectious Disease"/>
            <person name="Wu L."/>
            <person name="Ma J."/>
        </authorList>
    </citation>
    <scope>NUCLEOTIDE SEQUENCE [LARGE SCALE GENOMIC DNA]</scope>
    <source>
        <strain evidence="5">JCM 18126</strain>
    </source>
</reference>
<dbReference type="Pfam" id="PF00196">
    <property type="entry name" value="GerE"/>
    <property type="match status" value="1"/>
</dbReference>
<protein>
    <submittedName>
        <fullName evidence="4">AAA family ATPase</fullName>
    </submittedName>
</protein>
<dbReference type="PANTHER" id="PTHR16305">
    <property type="entry name" value="TESTICULAR SOLUBLE ADENYLYL CYCLASE"/>
    <property type="match status" value="1"/>
</dbReference>
<name>A0ABP9I5U4_9ACTN</name>
<dbReference type="InterPro" id="IPR011990">
    <property type="entry name" value="TPR-like_helical_dom_sf"/>
</dbReference>
<dbReference type="Gene3D" id="1.25.40.10">
    <property type="entry name" value="Tetratricopeptide repeat domain"/>
    <property type="match status" value="1"/>
</dbReference>
<comment type="caution">
    <text evidence="4">The sequence shown here is derived from an EMBL/GenBank/DDBJ whole genome shotgun (WGS) entry which is preliminary data.</text>
</comment>
<dbReference type="InterPro" id="IPR000792">
    <property type="entry name" value="Tscrpt_reg_LuxR_C"/>
</dbReference>
<evidence type="ECO:0000256" key="1">
    <source>
        <dbReference type="ARBA" id="ARBA00022741"/>
    </source>
</evidence>
<gene>
    <name evidence="4" type="ORF">GCM10023225_27370</name>
</gene>
<dbReference type="Gene3D" id="1.10.10.10">
    <property type="entry name" value="Winged helix-like DNA-binding domain superfamily/Winged helix DNA-binding domain"/>
    <property type="match status" value="1"/>
</dbReference>
<dbReference type="CDD" id="cd06170">
    <property type="entry name" value="LuxR_C_like"/>
    <property type="match status" value="1"/>
</dbReference>
<keyword evidence="2" id="KW-0067">ATP-binding</keyword>
<proteinExistence type="predicted"/>
<dbReference type="InterPro" id="IPR027417">
    <property type="entry name" value="P-loop_NTPase"/>
</dbReference>
<dbReference type="PANTHER" id="PTHR16305:SF35">
    <property type="entry name" value="TRANSCRIPTIONAL ACTIVATOR DOMAIN"/>
    <property type="match status" value="1"/>
</dbReference>
<feature type="domain" description="HTH luxR-type" evidence="3">
    <location>
        <begin position="787"/>
        <end position="852"/>
    </location>
</feature>
<dbReference type="SUPFAM" id="SSF48452">
    <property type="entry name" value="TPR-like"/>
    <property type="match status" value="1"/>
</dbReference>
<evidence type="ECO:0000256" key="2">
    <source>
        <dbReference type="ARBA" id="ARBA00022840"/>
    </source>
</evidence>
<keyword evidence="5" id="KW-1185">Reference proteome</keyword>
<sequence length="853" mass="91041">MALVERGPELARLRDCVAGAAGGSGAGVAVVGEPGAGKSALVQAACAGVSGVRVLRGACDPLLTPRPLGPFRDLARQVDLQPLRQGAEPSLPEVCELVHDALGGRPTALVVEDLHWADRASVEVLRFLVRRIATVPLALLVTYRADEIGPRHPARPLLGDFAVLDRLDTLDLAPLSVAGVAELLRGTPLDPHRVRALTGGNPFFAAEVAKDPGRPLPATVRDAVLARTADMDARDLEVLQLVAAAPDRLDERVLAGLGVDLATLSRLDGTGLLVRSDRGLTFRHELARLALESTVPPCGAAQLHRRLLDALERLDPGDHAVLAHHAVAAGEAARELRHADLAAAGADRAGAHTEAVAFLRTALHHLPPGRARQRAALLLRLGVELYLTNDLGPAITTVSASFPLWAEAGDGAGLAAAHATAAVLHYYDAQRRPAEEHAERAAAIAGPGRAPAYASACATRGFLAFHRSEYDVAAACLQEAARAGVDGDEELRLRTTMIADFADVALERPGARDRLVRHIDLALAHDLDEIASTGFSNLTNLDVEHRRLDDAEALLQRSIAHAAGRDIAICSHYQTGVRARLHLLRGRWRACEEDAAQVLRDTGMPMAQLWPHLAAGLVRLRRDGGDGGHLEAAWRLAEGLDEPLRRVAVLCGLAERSWLTGEPDERVAAAAPELHRLASTPAGAWSAGELAVWLRRLGLLQEPPAHVAAPWALALDGRHVEAAAWWHRCGAAHEEALELADSGEPQQGVRALERLDRLGAAAVADRLRLHLRRRGLVAVPQRRRSTTLANPCGLTDRQLDVARLVARGLTNAEIAQRLYISPKTADHHVSAVLTKLGVPNRRQVAVAAHDIGL</sequence>